<dbReference type="Gene3D" id="3.40.1710.10">
    <property type="entry name" value="abc type-2 transporter like domain"/>
    <property type="match status" value="1"/>
</dbReference>
<comment type="subcellular location">
    <subcellularLocation>
        <location evidence="1">Cell membrane</location>
        <topology evidence="1">Multi-pass membrane protein</topology>
    </subcellularLocation>
</comment>
<dbReference type="InterPro" id="IPR051449">
    <property type="entry name" value="ABC-2_transporter_component"/>
</dbReference>
<evidence type="ECO:0000256" key="1">
    <source>
        <dbReference type="ARBA" id="ARBA00004651"/>
    </source>
</evidence>
<feature type="transmembrane region" description="Helical" evidence="8">
    <location>
        <begin position="221"/>
        <end position="245"/>
    </location>
</feature>
<dbReference type="Pfam" id="PF12698">
    <property type="entry name" value="ABC2_membrane_3"/>
    <property type="match status" value="1"/>
</dbReference>
<gene>
    <name evidence="10" type="ORF">TST_1247</name>
</gene>
<name>A0A0S3QUN1_THET7</name>
<comment type="similarity">
    <text evidence="2">Belongs to the ABC-2 integral membrane protein family.</text>
</comment>
<evidence type="ECO:0000256" key="6">
    <source>
        <dbReference type="ARBA" id="ARBA00022989"/>
    </source>
</evidence>
<evidence type="ECO:0000313" key="10">
    <source>
        <dbReference type="EMBL" id="BAT72034.1"/>
    </source>
</evidence>
<dbReference type="KEGG" id="ttk:TST_1247"/>
<dbReference type="OrthoDB" id="9808686at2"/>
<organism evidence="10 11">
    <name type="scientific">Thermosulfidibacter takaii (strain DSM 17441 / JCM 13301 / NBRC 103674 / ABI70S6)</name>
    <dbReference type="NCBI Taxonomy" id="1298851"/>
    <lineage>
        <taxon>Bacteria</taxon>
        <taxon>Pseudomonadati</taxon>
        <taxon>Thermosulfidibacterota</taxon>
        <taxon>Thermosulfidibacteria</taxon>
        <taxon>Thermosulfidibacterales</taxon>
        <taxon>Thermosulfidibacteraceae</taxon>
    </lineage>
</organism>
<keyword evidence="5 8" id="KW-0812">Transmembrane</keyword>
<accession>A0A0S3QUN1</accession>
<evidence type="ECO:0000256" key="7">
    <source>
        <dbReference type="ARBA" id="ARBA00023136"/>
    </source>
</evidence>
<evidence type="ECO:0000313" key="11">
    <source>
        <dbReference type="Proteomes" id="UP000063234"/>
    </source>
</evidence>
<feature type="transmembrane region" description="Helical" evidence="8">
    <location>
        <begin position="288"/>
        <end position="307"/>
    </location>
</feature>
<keyword evidence="11" id="KW-1185">Reference proteome</keyword>
<evidence type="ECO:0000256" key="2">
    <source>
        <dbReference type="ARBA" id="ARBA00007783"/>
    </source>
</evidence>
<keyword evidence="7 8" id="KW-0472">Membrane</keyword>
<keyword evidence="3" id="KW-0813">Transport</keyword>
<dbReference type="GO" id="GO:0140359">
    <property type="term" value="F:ABC-type transporter activity"/>
    <property type="evidence" value="ECO:0007669"/>
    <property type="project" value="InterPro"/>
</dbReference>
<dbReference type="InterPro" id="IPR047817">
    <property type="entry name" value="ABC2_TM_bact-type"/>
</dbReference>
<evidence type="ECO:0000259" key="9">
    <source>
        <dbReference type="PROSITE" id="PS51012"/>
    </source>
</evidence>
<feature type="transmembrane region" description="Helical" evidence="8">
    <location>
        <begin position="20"/>
        <end position="43"/>
    </location>
</feature>
<dbReference type="GO" id="GO:0005886">
    <property type="term" value="C:plasma membrane"/>
    <property type="evidence" value="ECO:0007669"/>
    <property type="project" value="UniProtKB-SubCell"/>
</dbReference>
<evidence type="ECO:0000256" key="5">
    <source>
        <dbReference type="ARBA" id="ARBA00022692"/>
    </source>
</evidence>
<proteinExistence type="inferred from homology"/>
<keyword evidence="4" id="KW-1003">Cell membrane</keyword>
<dbReference type="PANTHER" id="PTHR30294:SF47">
    <property type="entry name" value="INNER MEMBRANE TRANSPORT PERMEASE YHHJ"/>
    <property type="match status" value="1"/>
</dbReference>
<reference evidence="11" key="1">
    <citation type="journal article" date="2018" name="Science">
        <title>A primordial and reversible TCA cycle in a facultatively chemolithoautotrophic thermophile.</title>
        <authorList>
            <person name="Nunoura T."/>
            <person name="Chikaraishi Y."/>
            <person name="Izaki R."/>
            <person name="Suwa T."/>
            <person name="Sato T."/>
            <person name="Harada T."/>
            <person name="Mori K."/>
            <person name="Kato Y."/>
            <person name="Miyazaki M."/>
            <person name="Shimamura S."/>
            <person name="Yanagawa K."/>
            <person name="Shuto A."/>
            <person name="Ohkouchi N."/>
            <person name="Fujita N."/>
            <person name="Takaki Y."/>
            <person name="Atomi H."/>
            <person name="Takai K."/>
        </authorList>
    </citation>
    <scope>NUCLEOTIDE SEQUENCE [LARGE SCALE GENOMIC DNA]</scope>
    <source>
        <strain evidence="11">DSM 17441 / JCM 13301 / NBRC 103674 / ABI70S6</strain>
    </source>
</reference>
<dbReference type="InterPro" id="IPR013525">
    <property type="entry name" value="ABC2_TM"/>
</dbReference>
<dbReference type="PANTHER" id="PTHR30294">
    <property type="entry name" value="MEMBRANE COMPONENT OF ABC TRANSPORTER YHHJ-RELATED"/>
    <property type="match status" value="1"/>
</dbReference>
<evidence type="ECO:0000256" key="4">
    <source>
        <dbReference type="ARBA" id="ARBA00022475"/>
    </source>
</evidence>
<feature type="transmembrane region" description="Helical" evidence="8">
    <location>
        <begin position="257"/>
        <end position="281"/>
    </location>
</feature>
<dbReference type="STRING" id="1298851.TST_1247"/>
<evidence type="ECO:0000256" key="3">
    <source>
        <dbReference type="ARBA" id="ARBA00022448"/>
    </source>
</evidence>
<evidence type="ECO:0000256" key="8">
    <source>
        <dbReference type="SAM" id="Phobius"/>
    </source>
</evidence>
<dbReference type="Proteomes" id="UP000063234">
    <property type="component" value="Chromosome"/>
</dbReference>
<dbReference type="AlphaFoldDB" id="A0A0S3QUN1"/>
<protein>
    <submittedName>
        <fullName evidence="10">Antibiotic transport system permease</fullName>
    </submittedName>
</protein>
<sequence>MRFIHLVKKEYLQFLRDKAILLFTLYLFTIDIVVAGKGFGISLKNGLFMLWDMCNTPYSRELVSRIRKPHFNFAKSASSWEALDRWFERGDTVGALVIPPNFERDLQRGRTARILAILDGSVVSTAMLSYSYLSSIVATYNRDLLLERYKFSNKRPMPHVDARPRVMFNQNLNNEYYSGVVELLMNVTMITIILSSLVFVRERDYGTLEQIRVSPLSFETFAIAKGIFVLTFMMLCVTLGVILPLKSILRVPFRGDAVLFGVISLVAIVFNIGIGLIIAGFAKRMSQVGLLTVLFLAPMLFLSGGWVPPESMPSWLRPITDFSPLKYYLELGLGVMLKGLSFKECLGPLLRFLLLSILCLVVGYAALGRRLSIE</sequence>
<keyword evidence="6 8" id="KW-1133">Transmembrane helix</keyword>
<feature type="domain" description="ABC transmembrane type-2" evidence="9">
    <location>
        <begin position="126"/>
        <end position="370"/>
    </location>
</feature>
<dbReference type="EMBL" id="AP013035">
    <property type="protein sequence ID" value="BAT72034.1"/>
    <property type="molecule type" value="Genomic_DNA"/>
</dbReference>
<dbReference type="PROSITE" id="PS51012">
    <property type="entry name" value="ABC_TM2"/>
    <property type="match status" value="1"/>
</dbReference>
<dbReference type="RefSeq" id="WP_068550031.1">
    <property type="nucleotide sequence ID" value="NZ_AP013035.1"/>
</dbReference>
<feature type="transmembrane region" description="Helical" evidence="8">
    <location>
        <begin position="176"/>
        <end position="200"/>
    </location>
</feature>
<feature type="transmembrane region" description="Helical" evidence="8">
    <location>
        <begin position="349"/>
        <end position="367"/>
    </location>
</feature>